<evidence type="ECO:0000313" key="1">
    <source>
        <dbReference type="EMBL" id="KAA6342254.1"/>
    </source>
</evidence>
<accession>A0A5J4S813</accession>
<protein>
    <submittedName>
        <fullName evidence="1">Uncharacterized protein</fullName>
    </submittedName>
</protein>
<dbReference type="AlphaFoldDB" id="A0A5J4S813"/>
<name>A0A5J4S813_9ZZZZ</name>
<proteinExistence type="predicted"/>
<comment type="caution">
    <text evidence="1">The sequence shown here is derived from an EMBL/GenBank/DDBJ whole genome shotgun (WGS) entry which is preliminary data.</text>
</comment>
<reference evidence="1" key="1">
    <citation type="submission" date="2019-03" db="EMBL/GenBank/DDBJ databases">
        <title>Single cell metagenomics reveals metabolic interactions within the superorganism composed of flagellate Streblomastix strix and complex community of Bacteroidetes bacteria on its surface.</title>
        <authorList>
            <person name="Treitli S.C."/>
            <person name="Kolisko M."/>
            <person name="Husnik F."/>
            <person name="Keeling P."/>
            <person name="Hampl V."/>
        </authorList>
    </citation>
    <scope>NUCLEOTIDE SEQUENCE</scope>
    <source>
        <strain evidence="1">STM</strain>
    </source>
</reference>
<dbReference type="EMBL" id="SNRY01000337">
    <property type="protein sequence ID" value="KAA6342254.1"/>
    <property type="molecule type" value="Genomic_DNA"/>
</dbReference>
<sequence length="82" mass="9209">MNNETQSDVKASISPQIIEALQNLQAAGYVDMLVDELEEILDFFIDEAETFVDNNKRLKHIQALRTTQKSLQPFGVKEGSAL</sequence>
<organism evidence="1">
    <name type="scientific">termite gut metagenome</name>
    <dbReference type="NCBI Taxonomy" id="433724"/>
    <lineage>
        <taxon>unclassified sequences</taxon>
        <taxon>metagenomes</taxon>
        <taxon>organismal metagenomes</taxon>
    </lineage>
</organism>
<gene>
    <name evidence="1" type="ORF">EZS27_009984</name>
</gene>